<proteinExistence type="predicted"/>
<dbReference type="AlphaFoldDB" id="A0A3E0VA91"/>
<evidence type="ECO:0000313" key="3">
    <source>
        <dbReference type="Proteomes" id="UP000256709"/>
    </source>
</evidence>
<sequence length="241" mass="24244">MSDAEPRNPFTRRSFVLGGVLIAGLTAAAIALAFTSVNRDPTAAVAASTSTPAITTTADPAAASVCGLPGYDKTNNLTAAPEAKWDIVGTMAAPGSKKVGPGVTGADGFRSCYSHTPAGALFSVVNFTAMSSDNRLAPHLPDLLIPGPGRDAAVTAGSGSIGQSSVRVQVAGYIITAYTGDTATVDLAVAVTSSGGQLVSLPLPVQWVDGDWKIVLADNGQPVFAASPLQSLGGYTPWSGV</sequence>
<dbReference type="PROSITE" id="PS51318">
    <property type="entry name" value="TAT"/>
    <property type="match status" value="1"/>
</dbReference>
<dbReference type="EMBL" id="NBXA01000050">
    <property type="protein sequence ID" value="RFA06762.1"/>
    <property type="molecule type" value="Genomic_DNA"/>
</dbReference>
<protein>
    <recommendedName>
        <fullName evidence="1">DUF8175 domain-containing protein</fullName>
    </recommendedName>
</protein>
<dbReference type="Proteomes" id="UP000256709">
    <property type="component" value="Unassembled WGS sequence"/>
</dbReference>
<dbReference type="InterPro" id="IPR058488">
    <property type="entry name" value="DUF8175"/>
</dbReference>
<feature type="domain" description="DUF8175" evidence="1">
    <location>
        <begin position="50"/>
        <end position="237"/>
    </location>
</feature>
<dbReference type="RefSeq" id="WP_116284736.1">
    <property type="nucleotide sequence ID" value="NZ_NBXA01000050.1"/>
</dbReference>
<evidence type="ECO:0000313" key="2">
    <source>
        <dbReference type="EMBL" id="RFA06762.1"/>
    </source>
</evidence>
<reference evidence="2 3" key="1">
    <citation type="submission" date="2017-04" db="EMBL/GenBank/DDBJ databases">
        <title>Comparative genome analysis of Subtercola boreus.</title>
        <authorList>
            <person name="Cho Y.-J."/>
            <person name="Cho A."/>
            <person name="Kim O.-S."/>
            <person name="Lee J.-I."/>
        </authorList>
    </citation>
    <scope>NUCLEOTIDE SEQUENCE [LARGE SCALE GENOMIC DNA]</scope>
    <source>
        <strain evidence="2 3">P27444</strain>
    </source>
</reference>
<accession>A0A3E0VA91</accession>
<comment type="caution">
    <text evidence="2">The sequence shown here is derived from an EMBL/GenBank/DDBJ whole genome shotgun (WGS) entry which is preliminary data.</text>
</comment>
<dbReference type="OrthoDB" id="4428031at2"/>
<gene>
    <name evidence="2" type="ORF">B7R21_18480</name>
</gene>
<dbReference type="Pfam" id="PF26526">
    <property type="entry name" value="DUF8175"/>
    <property type="match status" value="1"/>
</dbReference>
<name>A0A3E0VA91_9MICO</name>
<organism evidence="2 3">
    <name type="scientific">Subtercola boreus</name>
    <dbReference type="NCBI Taxonomy" id="120213"/>
    <lineage>
        <taxon>Bacteria</taxon>
        <taxon>Bacillati</taxon>
        <taxon>Actinomycetota</taxon>
        <taxon>Actinomycetes</taxon>
        <taxon>Micrococcales</taxon>
        <taxon>Microbacteriaceae</taxon>
        <taxon>Subtercola</taxon>
    </lineage>
</organism>
<evidence type="ECO:0000259" key="1">
    <source>
        <dbReference type="Pfam" id="PF26526"/>
    </source>
</evidence>
<dbReference type="InterPro" id="IPR006311">
    <property type="entry name" value="TAT_signal"/>
</dbReference>